<dbReference type="RefSeq" id="WP_251874175.1">
    <property type="nucleotide sequence ID" value="NZ_CP098755.1"/>
</dbReference>
<dbReference type="Proteomes" id="UP001056500">
    <property type="component" value="Chromosome"/>
</dbReference>
<reference evidence="2" key="1">
    <citation type="submission" date="2022-06" db="EMBL/GenBank/DDBJ databases">
        <title>Genome sequencing of Brevibacillus sp. BB3-R1.</title>
        <authorList>
            <person name="Heo J."/>
            <person name="Lee D."/>
            <person name="Won M."/>
            <person name="Han B.-H."/>
            <person name="Hong S.-B."/>
            <person name="Kwon S.-W."/>
        </authorList>
    </citation>
    <scope>NUCLEOTIDE SEQUENCE</scope>
    <source>
        <strain evidence="2">BB3-R1</strain>
    </source>
</reference>
<sequence length="124" mass="14399">MEKPILKTALYSFLIGFALCIIFLPIGVDHIPWFFDLDTRLGYTDYFYLIARYALMFSMACTLAVTLLLFHQKRSHSNPLVKFVVEWIIEPLYSLFIGFASVTLIGFVISFLFSAFLLVRNWLL</sequence>
<proteinExistence type="predicted"/>
<keyword evidence="1" id="KW-0812">Transmembrane</keyword>
<gene>
    <name evidence="2" type="ORF">NDK47_07210</name>
</gene>
<evidence type="ECO:0000313" key="3">
    <source>
        <dbReference type="Proteomes" id="UP001056500"/>
    </source>
</evidence>
<name>A0ABY4WIU6_9BACL</name>
<feature type="transmembrane region" description="Helical" evidence="1">
    <location>
        <begin position="92"/>
        <end position="119"/>
    </location>
</feature>
<feature type="transmembrane region" description="Helical" evidence="1">
    <location>
        <begin position="46"/>
        <end position="71"/>
    </location>
</feature>
<keyword evidence="3" id="KW-1185">Reference proteome</keyword>
<organism evidence="2 3">
    <name type="scientific">Brevibacillus ruminantium</name>
    <dbReference type="NCBI Taxonomy" id="2950604"/>
    <lineage>
        <taxon>Bacteria</taxon>
        <taxon>Bacillati</taxon>
        <taxon>Bacillota</taxon>
        <taxon>Bacilli</taxon>
        <taxon>Bacillales</taxon>
        <taxon>Paenibacillaceae</taxon>
        <taxon>Brevibacillus</taxon>
    </lineage>
</organism>
<keyword evidence="1" id="KW-1133">Transmembrane helix</keyword>
<accession>A0ABY4WIU6</accession>
<dbReference type="EMBL" id="CP098755">
    <property type="protein sequence ID" value="USG67071.1"/>
    <property type="molecule type" value="Genomic_DNA"/>
</dbReference>
<feature type="transmembrane region" description="Helical" evidence="1">
    <location>
        <begin position="9"/>
        <end position="26"/>
    </location>
</feature>
<protein>
    <submittedName>
        <fullName evidence="2">Uncharacterized protein</fullName>
    </submittedName>
</protein>
<evidence type="ECO:0000313" key="2">
    <source>
        <dbReference type="EMBL" id="USG67071.1"/>
    </source>
</evidence>
<keyword evidence="1" id="KW-0472">Membrane</keyword>
<evidence type="ECO:0000256" key="1">
    <source>
        <dbReference type="SAM" id="Phobius"/>
    </source>
</evidence>